<evidence type="ECO:0000313" key="2">
    <source>
        <dbReference type="EMBL" id="KAJ8979117.1"/>
    </source>
</evidence>
<feature type="region of interest" description="Disordered" evidence="1">
    <location>
        <begin position="1"/>
        <end position="29"/>
    </location>
</feature>
<gene>
    <name evidence="2" type="ORF">NQ317_017959</name>
</gene>
<reference evidence="2" key="1">
    <citation type="journal article" date="2023" name="Insect Mol. Biol.">
        <title>Genome sequencing provides insights into the evolution of gene families encoding plant cell wall-degrading enzymes in longhorned beetles.</title>
        <authorList>
            <person name="Shin N.R."/>
            <person name="Okamura Y."/>
            <person name="Kirsch R."/>
            <person name="Pauchet Y."/>
        </authorList>
    </citation>
    <scope>NUCLEOTIDE SEQUENCE</scope>
    <source>
        <strain evidence="2">MMC_N1</strain>
    </source>
</reference>
<dbReference type="Proteomes" id="UP001162164">
    <property type="component" value="Unassembled WGS sequence"/>
</dbReference>
<organism evidence="2 3">
    <name type="scientific">Molorchus minor</name>
    <dbReference type="NCBI Taxonomy" id="1323400"/>
    <lineage>
        <taxon>Eukaryota</taxon>
        <taxon>Metazoa</taxon>
        <taxon>Ecdysozoa</taxon>
        <taxon>Arthropoda</taxon>
        <taxon>Hexapoda</taxon>
        <taxon>Insecta</taxon>
        <taxon>Pterygota</taxon>
        <taxon>Neoptera</taxon>
        <taxon>Endopterygota</taxon>
        <taxon>Coleoptera</taxon>
        <taxon>Polyphaga</taxon>
        <taxon>Cucujiformia</taxon>
        <taxon>Chrysomeloidea</taxon>
        <taxon>Cerambycidae</taxon>
        <taxon>Lamiinae</taxon>
        <taxon>Monochamini</taxon>
        <taxon>Molorchus</taxon>
    </lineage>
</organism>
<evidence type="ECO:0000313" key="3">
    <source>
        <dbReference type="Proteomes" id="UP001162164"/>
    </source>
</evidence>
<accession>A0ABQ9JNZ0</accession>
<feature type="compositionally biased region" description="Low complexity" evidence="1">
    <location>
        <begin position="13"/>
        <end position="25"/>
    </location>
</feature>
<keyword evidence="3" id="KW-1185">Reference proteome</keyword>
<proteinExistence type="predicted"/>
<name>A0ABQ9JNZ0_9CUCU</name>
<comment type="caution">
    <text evidence="2">The sequence shown here is derived from an EMBL/GenBank/DDBJ whole genome shotgun (WGS) entry which is preliminary data.</text>
</comment>
<dbReference type="EMBL" id="JAPWTJ010000370">
    <property type="protein sequence ID" value="KAJ8979117.1"/>
    <property type="molecule type" value="Genomic_DNA"/>
</dbReference>
<sequence>MYVYADASHGKSPLDSPTPSSLLNSEHPPTKVVKPNLNYSAQEESTSVKMVWSFIYPPTVLKRTCFEQLTLREAENKFIILKDKLPVFVEVVKEMCNVHDIQKICDTLSEHPSWTLAHLAAYFGACDSFNDPKINCFLNSTDYNKGNNCGSFSKLPAKMSECPQ</sequence>
<evidence type="ECO:0000256" key="1">
    <source>
        <dbReference type="SAM" id="MobiDB-lite"/>
    </source>
</evidence>
<protein>
    <submittedName>
        <fullName evidence="2">Uncharacterized protein</fullName>
    </submittedName>
</protein>